<evidence type="ECO:0000313" key="1">
    <source>
        <dbReference type="EMBL" id="OCT14360.1"/>
    </source>
</evidence>
<organism evidence="1 2">
    <name type="scientific">Paenibacillus pectinilyticus</name>
    <dbReference type="NCBI Taxonomy" id="512399"/>
    <lineage>
        <taxon>Bacteria</taxon>
        <taxon>Bacillati</taxon>
        <taxon>Bacillota</taxon>
        <taxon>Bacilli</taxon>
        <taxon>Bacillales</taxon>
        <taxon>Paenibacillaceae</taxon>
        <taxon>Paenibacillus</taxon>
    </lineage>
</organism>
<protein>
    <submittedName>
        <fullName evidence="1">Uncharacterized protein</fullName>
    </submittedName>
</protein>
<evidence type="ECO:0000313" key="2">
    <source>
        <dbReference type="Proteomes" id="UP000093309"/>
    </source>
</evidence>
<dbReference type="EMBL" id="LYPC01000020">
    <property type="protein sequence ID" value="OCT14360.1"/>
    <property type="molecule type" value="Genomic_DNA"/>
</dbReference>
<comment type="caution">
    <text evidence="1">The sequence shown here is derived from an EMBL/GenBank/DDBJ whole genome shotgun (WGS) entry which is preliminary data.</text>
</comment>
<accession>A0A1C1A1N8</accession>
<keyword evidence="2" id="KW-1185">Reference proteome</keyword>
<dbReference type="RefSeq" id="WP_065853212.1">
    <property type="nucleotide sequence ID" value="NZ_LYPC01000020.1"/>
</dbReference>
<dbReference type="AlphaFoldDB" id="A0A1C1A1N8"/>
<name>A0A1C1A1N8_9BACL</name>
<dbReference type="OrthoDB" id="2990537at2"/>
<proteinExistence type="predicted"/>
<reference evidence="2" key="1">
    <citation type="submission" date="2016-05" db="EMBL/GenBank/DDBJ databases">
        <title>Paenibacillus oryzae. sp. nov., isolated from the rice root.</title>
        <authorList>
            <person name="Zhang J."/>
            <person name="Zhang X."/>
        </authorList>
    </citation>
    <scope>NUCLEOTIDE SEQUENCE [LARGE SCALE GENOMIC DNA]</scope>
    <source>
        <strain evidence="2">KCTC13222</strain>
    </source>
</reference>
<gene>
    <name evidence="1" type="ORF">A8709_26445</name>
</gene>
<sequence>MIDKTLEMELYKYNVYDAWQFVLNTSKAIDTAEFCMSVLFDLINKISSEHDEWKDNLFNNLMNQENDFKKVSITTKNLPNYKIQVF</sequence>
<dbReference type="Proteomes" id="UP000093309">
    <property type="component" value="Unassembled WGS sequence"/>
</dbReference>